<evidence type="ECO:0000256" key="1">
    <source>
        <dbReference type="ARBA" id="ARBA00023125"/>
    </source>
</evidence>
<dbReference type="Gene3D" id="1.10.260.40">
    <property type="entry name" value="lambda repressor-like DNA-binding domains"/>
    <property type="match status" value="1"/>
</dbReference>
<keyword evidence="1" id="KW-0238">DNA-binding</keyword>
<evidence type="ECO:0000259" key="2">
    <source>
        <dbReference type="PROSITE" id="PS50943"/>
    </source>
</evidence>
<dbReference type="SUPFAM" id="SSF47413">
    <property type="entry name" value="lambda repressor-like DNA-binding domains"/>
    <property type="match status" value="1"/>
</dbReference>
<dbReference type="InterPro" id="IPR001387">
    <property type="entry name" value="Cro/C1-type_HTH"/>
</dbReference>
<dbReference type="EMBL" id="NOJY02000009">
    <property type="protein sequence ID" value="RDY28102.1"/>
    <property type="molecule type" value="Genomic_DNA"/>
</dbReference>
<evidence type="ECO:0000313" key="3">
    <source>
        <dbReference type="EMBL" id="RDY28102.1"/>
    </source>
</evidence>
<dbReference type="SMART" id="SM00530">
    <property type="entry name" value="HTH_XRE"/>
    <property type="match status" value="1"/>
</dbReference>
<feature type="domain" description="HTH cro/C1-type" evidence="2">
    <location>
        <begin position="10"/>
        <end position="64"/>
    </location>
</feature>
<sequence>MEKLQIGEVIKSLRRNKNLTQEQLANFIGVSTPAVSKWEKGLSYPDILILPKLANFFDVTIDELLDFKKGLNEDEIDYDKAYKYHNLSLDISNSAY</sequence>
<organism evidence="3 4">
    <name type="scientific">Romboutsia weinsteinii</name>
    <dbReference type="NCBI Taxonomy" id="2020949"/>
    <lineage>
        <taxon>Bacteria</taxon>
        <taxon>Bacillati</taxon>
        <taxon>Bacillota</taxon>
        <taxon>Clostridia</taxon>
        <taxon>Peptostreptococcales</taxon>
        <taxon>Peptostreptococcaceae</taxon>
        <taxon>Romboutsia</taxon>
    </lineage>
</organism>
<dbReference type="GO" id="GO:0003677">
    <property type="term" value="F:DNA binding"/>
    <property type="evidence" value="ECO:0007669"/>
    <property type="project" value="UniProtKB-KW"/>
</dbReference>
<dbReference type="PANTHER" id="PTHR46558:SF11">
    <property type="entry name" value="HTH-TYPE TRANSCRIPTIONAL REGULATOR XRE"/>
    <property type="match status" value="1"/>
</dbReference>
<dbReference type="Proteomes" id="UP000215694">
    <property type="component" value="Unassembled WGS sequence"/>
</dbReference>
<keyword evidence="4" id="KW-1185">Reference proteome</keyword>
<dbReference type="Pfam" id="PF01381">
    <property type="entry name" value="HTH_3"/>
    <property type="match status" value="1"/>
</dbReference>
<dbReference type="InterPro" id="IPR010982">
    <property type="entry name" value="Lambda_DNA-bd_dom_sf"/>
</dbReference>
<proteinExistence type="predicted"/>
<protein>
    <submittedName>
        <fullName evidence="3">XRE family transcriptional regulator</fullName>
    </submittedName>
</protein>
<accession>A0A371J5P9</accession>
<evidence type="ECO:0000313" key="4">
    <source>
        <dbReference type="Proteomes" id="UP000215694"/>
    </source>
</evidence>
<dbReference type="PROSITE" id="PS50943">
    <property type="entry name" value="HTH_CROC1"/>
    <property type="match status" value="1"/>
</dbReference>
<gene>
    <name evidence="3" type="ORF">CHL78_007310</name>
</gene>
<reference evidence="3 4" key="1">
    <citation type="journal article" date="2017" name="Genome Announc.">
        <title>Draft Genome Sequence of Romboutsia weinsteinii sp. nov. Strain CCRI-19649(T) Isolated from Surface Water.</title>
        <authorList>
            <person name="Maheux A.F."/>
            <person name="Boudreau D.K."/>
            <person name="Berube E."/>
            <person name="Boissinot M."/>
            <person name="Cantin P."/>
            <person name="Raymond F."/>
            <person name="Corbeil J."/>
            <person name="Omar R.F."/>
            <person name="Bergeron M.G."/>
        </authorList>
    </citation>
    <scope>NUCLEOTIDE SEQUENCE [LARGE SCALE GENOMIC DNA]</scope>
    <source>
        <strain evidence="3 4">CCRI-19649</strain>
    </source>
</reference>
<dbReference type="OrthoDB" id="9813152at2"/>
<dbReference type="CDD" id="cd00093">
    <property type="entry name" value="HTH_XRE"/>
    <property type="match status" value="1"/>
</dbReference>
<dbReference type="RefSeq" id="WP_094367744.1">
    <property type="nucleotide sequence ID" value="NZ_NOJY02000009.1"/>
</dbReference>
<dbReference type="AlphaFoldDB" id="A0A371J5P9"/>
<comment type="caution">
    <text evidence="3">The sequence shown here is derived from an EMBL/GenBank/DDBJ whole genome shotgun (WGS) entry which is preliminary data.</text>
</comment>
<name>A0A371J5P9_9FIRM</name>
<dbReference type="PANTHER" id="PTHR46558">
    <property type="entry name" value="TRACRIPTIONAL REGULATORY PROTEIN-RELATED-RELATED"/>
    <property type="match status" value="1"/>
</dbReference>